<dbReference type="Gene3D" id="3.50.50.60">
    <property type="entry name" value="FAD/NAD(P)-binding domain"/>
    <property type="match status" value="1"/>
</dbReference>
<evidence type="ECO:0000256" key="8">
    <source>
        <dbReference type="ARBA" id="ARBA00047321"/>
    </source>
</evidence>
<dbReference type="EC" id="1.13.12.3" evidence="4"/>
<comment type="similarity">
    <text evidence="3">Belongs to the tryptophan 2-monooxygenase family.</text>
</comment>
<comment type="caution">
    <text evidence="11">The sequence shown here is derived from an EMBL/GenBank/DDBJ whole genome shotgun (WGS) entry which is preliminary data.</text>
</comment>
<dbReference type="PRINTS" id="PR00757">
    <property type="entry name" value="AMINEOXDASEF"/>
</dbReference>
<evidence type="ECO:0000256" key="2">
    <source>
        <dbReference type="ARBA" id="ARBA00004814"/>
    </source>
</evidence>
<proteinExistence type="inferred from homology"/>
<evidence type="ECO:0000256" key="9">
    <source>
        <dbReference type="PIRSR" id="PIRSR601613-1"/>
    </source>
</evidence>
<keyword evidence="6" id="KW-0560">Oxidoreductase</keyword>
<keyword evidence="12" id="KW-1185">Reference proteome</keyword>
<reference evidence="11 12" key="1">
    <citation type="submission" date="2019-09" db="EMBL/GenBank/DDBJ databases">
        <title>Genome sequence and assembly of Adhaeribacter sp.</title>
        <authorList>
            <person name="Chhetri G."/>
        </authorList>
    </citation>
    <scope>NUCLEOTIDE SEQUENCE [LARGE SCALE GENOMIC DNA]</scope>
    <source>
        <strain evidence="11 12">DK36</strain>
    </source>
</reference>
<evidence type="ECO:0000256" key="6">
    <source>
        <dbReference type="ARBA" id="ARBA00023002"/>
    </source>
</evidence>
<feature type="binding site" evidence="9">
    <location>
        <position position="203"/>
    </location>
    <ligand>
        <name>FAD</name>
        <dbReference type="ChEBI" id="CHEBI:57692"/>
    </ligand>
</feature>
<evidence type="ECO:0000256" key="7">
    <source>
        <dbReference type="ARBA" id="ARBA00023070"/>
    </source>
</evidence>
<dbReference type="GO" id="GO:0050361">
    <property type="term" value="F:tryptophan 2-monooxygenase activity"/>
    <property type="evidence" value="ECO:0007669"/>
    <property type="project" value="UniProtKB-EC"/>
</dbReference>
<dbReference type="PANTHER" id="PTHR10742:SF410">
    <property type="entry name" value="LYSINE-SPECIFIC HISTONE DEMETHYLASE 2"/>
    <property type="match status" value="1"/>
</dbReference>
<evidence type="ECO:0000256" key="5">
    <source>
        <dbReference type="ARBA" id="ARBA00017871"/>
    </source>
</evidence>
<comment type="catalytic activity">
    <reaction evidence="8">
        <text>L-tryptophan + O2 = indole-3-acetamide + CO2 + H2O</text>
        <dbReference type="Rhea" id="RHEA:16165"/>
        <dbReference type="ChEBI" id="CHEBI:15377"/>
        <dbReference type="ChEBI" id="CHEBI:15379"/>
        <dbReference type="ChEBI" id="CHEBI:16031"/>
        <dbReference type="ChEBI" id="CHEBI:16526"/>
        <dbReference type="ChEBI" id="CHEBI:57912"/>
        <dbReference type="EC" id="1.13.12.3"/>
    </reaction>
</comment>
<dbReference type="InterPro" id="IPR002937">
    <property type="entry name" value="Amino_oxidase"/>
</dbReference>
<dbReference type="EMBL" id="VWSF01000027">
    <property type="protein sequence ID" value="KAA5540313.1"/>
    <property type="molecule type" value="Genomic_DNA"/>
</dbReference>
<evidence type="ECO:0000256" key="1">
    <source>
        <dbReference type="ARBA" id="ARBA00001974"/>
    </source>
</evidence>
<gene>
    <name evidence="11" type="ORF">F0145_22660</name>
</gene>
<dbReference type="InterPro" id="IPR001613">
    <property type="entry name" value="Flavin_amine_oxidase"/>
</dbReference>
<evidence type="ECO:0000313" key="11">
    <source>
        <dbReference type="EMBL" id="KAA5540313.1"/>
    </source>
</evidence>
<comment type="pathway">
    <text evidence="2">Plant hormone metabolism; auxin biosynthesis.</text>
</comment>
<dbReference type="SUPFAM" id="SSF54373">
    <property type="entry name" value="FAD-linked reductases, C-terminal domain"/>
    <property type="match status" value="1"/>
</dbReference>
<sequence length="435" mass="46977">MNNLDVIVVGGGACGLMAAQELAKAGKQVLVLEARNRLGGRIYTARLNDFSIPVEAGAEFIHGDLPLTQNLLNSAGVTYALMKGTSYEVKHGDLHESGEFIEDFEVLLEKLETLTEDLPLAAFLDRYFSEEKYQDLRNSVTRFAEGYDAADTQKVSTLAIREEWKAGGAAISYHPHGGYSQLIDFLATEVKAAGVTVELNTPVREIRWEPGKVKLVTSSGETYVAQQALITVSIGVLQAQPESAGYINFVPELPEKKQALAQMGFGAVIKVCLEFKTAFWQDEAFSAQNTKQAPDLAFLFSDTHLFTAWWTQLPDQTPLLTAWLAGPPAEKYKNLPDEALITEALTAVADMFNTSVAILLEHLKASVVFNWAADPFARGAYAYATVAASEAGAIVAQPVANTLFFAGEGLYKGPEMGTVEAALASGLATAKEILG</sequence>
<dbReference type="PANTHER" id="PTHR10742">
    <property type="entry name" value="FLAVIN MONOAMINE OXIDASE"/>
    <property type="match status" value="1"/>
</dbReference>
<name>A0A5M6CYX1_9BACT</name>
<dbReference type="InterPro" id="IPR036188">
    <property type="entry name" value="FAD/NAD-bd_sf"/>
</dbReference>
<evidence type="ECO:0000259" key="10">
    <source>
        <dbReference type="Pfam" id="PF01593"/>
    </source>
</evidence>
<accession>A0A5M6CYX1</accession>
<comment type="cofactor">
    <cofactor evidence="1">
        <name>FAD</name>
        <dbReference type="ChEBI" id="CHEBI:57692"/>
    </cofactor>
</comment>
<evidence type="ECO:0000256" key="3">
    <source>
        <dbReference type="ARBA" id="ARBA00005833"/>
    </source>
</evidence>
<protein>
    <recommendedName>
        <fullName evidence="5">Tryptophan 2-monooxygenase</fullName>
        <ecNumber evidence="4">1.13.12.3</ecNumber>
    </recommendedName>
</protein>
<dbReference type="InterPro" id="IPR050281">
    <property type="entry name" value="Flavin_monoamine_oxidase"/>
</dbReference>
<keyword evidence="7" id="KW-0073">Auxin biosynthesis</keyword>
<evidence type="ECO:0000256" key="4">
    <source>
        <dbReference type="ARBA" id="ARBA00012535"/>
    </source>
</evidence>
<organism evidence="11 12">
    <name type="scientific">Adhaeribacter rhizoryzae</name>
    <dbReference type="NCBI Taxonomy" id="2607907"/>
    <lineage>
        <taxon>Bacteria</taxon>
        <taxon>Pseudomonadati</taxon>
        <taxon>Bacteroidota</taxon>
        <taxon>Cytophagia</taxon>
        <taxon>Cytophagales</taxon>
        <taxon>Hymenobacteraceae</taxon>
        <taxon>Adhaeribacter</taxon>
    </lineage>
</organism>
<dbReference type="AlphaFoldDB" id="A0A5M6CYX1"/>
<feature type="binding site" evidence="9">
    <location>
        <begin position="33"/>
        <end position="34"/>
    </location>
    <ligand>
        <name>FAD</name>
        <dbReference type="ChEBI" id="CHEBI:57692"/>
    </ligand>
</feature>
<dbReference type="Proteomes" id="UP000323426">
    <property type="component" value="Unassembled WGS sequence"/>
</dbReference>
<feature type="domain" description="Amine oxidase" evidence="10">
    <location>
        <begin position="14"/>
        <end position="434"/>
    </location>
</feature>
<dbReference type="RefSeq" id="WP_150092315.1">
    <property type="nucleotide sequence ID" value="NZ_VWSF01000027.1"/>
</dbReference>
<dbReference type="Pfam" id="PF01593">
    <property type="entry name" value="Amino_oxidase"/>
    <property type="match status" value="1"/>
</dbReference>
<dbReference type="GO" id="GO:0009851">
    <property type="term" value="P:auxin biosynthetic process"/>
    <property type="evidence" value="ECO:0007669"/>
    <property type="project" value="UniProtKB-KW"/>
</dbReference>
<dbReference type="SUPFAM" id="SSF51905">
    <property type="entry name" value="FAD/NAD(P)-binding domain"/>
    <property type="match status" value="1"/>
</dbReference>
<evidence type="ECO:0000313" key="12">
    <source>
        <dbReference type="Proteomes" id="UP000323426"/>
    </source>
</evidence>